<organism evidence="1">
    <name type="scientific">bioreactor metagenome</name>
    <dbReference type="NCBI Taxonomy" id="1076179"/>
    <lineage>
        <taxon>unclassified sequences</taxon>
        <taxon>metagenomes</taxon>
        <taxon>ecological metagenomes</taxon>
    </lineage>
</organism>
<dbReference type="CDD" id="cd00657">
    <property type="entry name" value="Ferritin_like"/>
    <property type="match status" value="1"/>
</dbReference>
<comment type="caution">
    <text evidence="1">The sequence shown here is derived from an EMBL/GenBank/DDBJ whole genome shotgun (WGS) entry which is preliminary data.</text>
</comment>
<dbReference type="Gene3D" id="1.20.1260.10">
    <property type="match status" value="1"/>
</dbReference>
<dbReference type="SUPFAM" id="SSF47240">
    <property type="entry name" value="Ferritin-like"/>
    <property type="match status" value="1"/>
</dbReference>
<gene>
    <name evidence="1" type="ORF">SDC9_61442</name>
</gene>
<protein>
    <recommendedName>
        <fullName evidence="2">Rubrerythrin diiron-binding domain-containing protein</fullName>
    </recommendedName>
</protein>
<dbReference type="Pfam" id="PF13668">
    <property type="entry name" value="Ferritin_2"/>
    <property type="match status" value="1"/>
</dbReference>
<proteinExistence type="predicted"/>
<dbReference type="InterPro" id="IPR009078">
    <property type="entry name" value="Ferritin-like_SF"/>
</dbReference>
<sequence>MEQDRYYDGGPDPGMYGSDRELFKRVWRRVMPNPGENCPIELYGENENALALPNQQANLMPAQPDNTWGRQEPCQANQAQYTVAEPSCLGEESEVYAEQLQGFICDELRDYRCYQALARRSDAFSARVLSGLAADEHRHAKRLAAAYFLITGIRYWPEHLPIPPVRNYYTALRQRFAGEQQGAAEYSAAAEQVNDTCLRDLYLELAEDEARHAQMIRSTLELQV</sequence>
<name>A0A644XFR5_9ZZZZ</name>
<dbReference type="InterPro" id="IPR012347">
    <property type="entry name" value="Ferritin-like"/>
</dbReference>
<dbReference type="EMBL" id="VSSQ01002381">
    <property type="protein sequence ID" value="MPM15076.1"/>
    <property type="molecule type" value="Genomic_DNA"/>
</dbReference>
<dbReference type="AlphaFoldDB" id="A0A644XFR5"/>
<accession>A0A644XFR5</accession>
<evidence type="ECO:0000313" key="1">
    <source>
        <dbReference type="EMBL" id="MPM15076.1"/>
    </source>
</evidence>
<reference evidence="1" key="1">
    <citation type="submission" date="2019-08" db="EMBL/GenBank/DDBJ databases">
        <authorList>
            <person name="Kucharzyk K."/>
            <person name="Murdoch R.W."/>
            <person name="Higgins S."/>
            <person name="Loffler F."/>
        </authorList>
    </citation>
    <scope>NUCLEOTIDE SEQUENCE</scope>
</reference>
<evidence type="ECO:0008006" key="2">
    <source>
        <dbReference type="Google" id="ProtNLM"/>
    </source>
</evidence>